<dbReference type="GO" id="GO:0005886">
    <property type="term" value="C:plasma membrane"/>
    <property type="evidence" value="ECO:0007669"/>
    <property type="project" value="TreeGrafter"/>
</dbReference>
<feature type="compositionally biased region" description="Polar residues" evidence="7">
    <location>
        <begin position="195"/>
        <end position="209"/>
    </location>
</feature>
<comment type="similarity">
    <text evidence="2">Belongs to the CD99 family.</text>
</comment>
<dbReference type="Proteomes" id="UP000288216">
    <property type="component" value="Unassembled WGS sequence"/>
</dbReference>
<feature type="region of interest" description="Disordered" evidence="7">
    <location>
        <begin position="36"/>
        <end position="158"/>
    </location>
</feature>
<feature type="region of interest" description="Disordered" evidence="7">
    <location>
        <begin position="175"/>
        <end position="209"/>
    </location>
</feature>
<dbReference type="GO" id="GO:0072683">
    <property type="term" value="P:T cell extravasation"/>
    <property type="evidence" value="ECO:0007669"/>
    <property type="project" value="TreeGrafter"/>
</dbReference>
<keyword evidence="5" id="KW-1133">Transmembrane helix</keyword>
<dbReference type="OrthoDB" id="8963727at2759"/>
<gene>
    <name evidence="9" type="ORF">scyTo_0009595</name>
</gene>
<feature type="compositionally biased region" description="Basic and acidic residues" evidence="7">
    <location>
        <begin position="106"/>
        <end position="120"/>
    </location>
</feature>
<feature type="signal peptide" evidence="8">
    <location>
        <begin position="1"/>
        <end position="21"/>
    </location>
</feature>
<feature type="compositionally biased region" description="Basic and acidic residues" evidence="7">
    <location>
        <begin position="185"/>
        <end position="194"/>
    </location>
</feature>
<evidence type="ECO:0008006" key="11">
    <source>
        <dbReference type="Google" id="ProtNLM"/>
    </source>
</evidence>
<keyword evidence="4 8" id="KW-0732">Signal</keyword>
<comment type="caution">
    <text evidence="9">The sequence shown here is derived from an EMBL/GenBank/DDBJ whole genome shotgun (WGS) entry which is preliminary data.</text>
</comment>
<dbReference type="AlphaFoldDB" id="A0A401NPU3"/>
<name>A0A401NPU3_SCYTO</name>
<evidence type="ECO:0000313" key="10">
    <source>
        <dbReference type="Proteomes" id="UP000288216"/>
    </source>
</evidence>
<sequence length="209" mass="22066">MLLPRTLLFIGLTFVFVGTKAAPTLGVNDTGDDGFDLNDAFKDDPPAKTAPPAVDPNFPDIALDFGDPKDPVHPKKPNSNPDELDLNDAVIGEDKYTPTKRPKQPPKGDPDRQFGDDDLVHVAGDAYNPDKPNAKDRGRASGQDSGQASDQDGGKGTLAGIISGVLLALGGAVSRNSAEQGNKQENVHGQREDPQSYNTLLKSQPAGSN</sequence>
<evidence type="ECO:0000256" key="8">
    <source>
        <dbReference type="SAM" id="SignalP"/>
    </source>
</evidence>
<protein>
    <recommendedName>
        <fullName evidence="11">CD99 antigen-like protein 2</fullName>
    </recommendedName>
</protein>
<evidence type="ECO:0000256" key="7">
    <source>
        <dbReference type="SAM" id="MobiDB-lite"/>
    </source>
</evidence>
<dbReference type="EMBL" id="BFAA01003949">
    <property type="protein sequence ID" value="GCB62884.1"/>
    <property type="molecule type" value="Genomic_DNA"/>
</dbReference>
<proteinExistence type="inferred from homology"/>
<evidence type="ECO:0000256" key="6">
    <source>
        <dbReference type="ARBA" id="ARBA00023136"/>
    </source>
</evidence>
<comment type="subcellular location">
    <subcellularLocation>
        <location evidence="1">Membrane</location>
        <topology evidence="1">Single-pass type I membrane protein</topology>
    </subcellularLocation>
</comment>
<feature type="compositionally biased region" description="Polar residues" evidence="7">
    <location>
        <begin position="175"/>
        <end position="184"/>
    </location>
</feature>
<keyword evidence="10" id="KW-1185">Reference proteome</keyword>
<keyword evidence="3" id="KW-0812">Transmembrane</keyword>
<evidence type="ECO:0000313" key="9">
    <source>
        <dbReference type="EMBL" id="GCB62884.1"/>
    </source>
</evidence>
<dbReference type="GO" id="GO:0034109">
    <property type="term" value="P:homotypic cell-cell adhesion"/>
    <property type="evidence" value="ECO:0007669"/>
    <property type="project" value="TreeGrafter"/>
</dbReference>
<organism evidence="9 10">
    <name type="scientific">Scyliorhinus torazame</name>
    <name type="common">Cloudy catshark</name>
    <name type="synonym">Catulus torazame</name>
    <dbReference type="NCBI Taxonomy" id="75743"/>
    <lineage>
        <taxon>Eukaryota</taxon>
        <taxon>Metazoa</taxon>
        <taxon>Chordata</taxon>
        <taxon>Craniata</taxon>
        <taxon>Vertebrata</taxon>
        <taxon>Chondrichthyes</taxon>
        <taxon>Elasmobranchii</taxon>
        <taxon>Galeomorphii</taxon>
        <taxon>Galeoidea</taxon>
        <taxon>Carcharhiniformes</taxon>
        <taxon>Scyliorhinidae</taxon>
        <taxon>Scyliorhinus</taxon>
    </lineage>
</organism>
<reference evidence="9 10" key="1">
    <citation type="journal article" date="2018" name="Nat. Ecol. Evol.">
        <title>Shark genomes provide insights into elasmobranch evolution and the origin of vertebrates.</title>
        <authorList>
            <person name="Hara Y"/>
            <person name="Yamaguchi K"/>
            <person name="Onimaru K"/>
            <person name="Kadota M"/>
            <person name="Koyanagi M"/>
            <person name="Keeley SD"/>
            <person name="Tatsumi K"/>
            <person name="Tanaka K"/>
            <person name="Motone F"/>
            <person name="Kageyama Y"/>
            <person name="Nozu R"/>
            <person name="Adachi N"/>
            <person name="Nishimura O"/>
            <person name="Nakagawa R"/>
            <person name="Tanegashima C"/>
            <person name="Kiyatake I"/>
            <person name="Matsumoto R"/>
            <person name="Murakumo K"/>
            <person name="Nishida K"/>
            <person name="Terakita A"/>
            <person name="Kuratani S"/>
            <person name="Sato K"/>
            <person name="Hyodo S Kuraku.S."/>
        </authorList>
    </citation>
    <scope>NUCLEOTIDE SEQUENCE [LARGE SCALE GENOMIC DNA]</scope>
</reference>
<feature type="chain" id="PRO_5019266500" description="CD99 antigen-like protein 2" evidence="8">
    <location>
        <begin position="22"/>
        <end position="209"/>
    </location>
</feature>
<evidence type="ECO:0000256" key="3">
    <source>
        <dbReference type="ARBA" id="ARBA00022692"/>
    </source>
</evidence>
<dbReference type="Pfam" id="PF12301">
    <property type="entry name" value="CD99L2"/>
    <property type="match status" value="1"/>
</dbReference>
<evidence type="ECO:0000256" key="5">
    <source>
        <dbReference type="ARBA" id="ARBA00022989"/>
    </source>
</evidence>
<evidence type="ECO:0000256" key="4">
    <source>
        <dbReference type="ARBA" id="ARBA00022729"/>
    </source>
</evidence>
<dbReference type="STRING" id="75743.A0A401NPU3"/>
<evidence type="ECO:0000256" key="2">
    <source>
        <dbReference type="ARBA" id="ARBA00008763"/>
    </source>
</evidence>
<evidence type="ECO:0000256" key="1">
    <source>
        <dbReference type="ARBA" id="ARBA00004479"/>
    </source>
</evidence>
<dbReference type="PANTHER" id="PTHR15076">
    <property type="entry name" value="CD99/MIC2 PROTEIN RELATED"/>
    <property type="match status" value="1"/>
</dbReference>
<dbReference type="InterPro" id="IPR022078">
    <property type="entry name" value="CD99L2"/>
</dbReference>
<dbReference type="GO" id="GO:2000391">
    <property type="term" value="P:positive regulation of neutrophil extravasation"/>
    <property type="evidence" value="ECO:0007669"/>
    <property type="project" value="TreeGrafter"/>
</dbReference>
<accession>A0A401NPU3</accession>
<dbReference type="PANTHER" id="PTHR15076:SF15">
    <property type="entry name" value="CD99 ANTIGEN"/>
    <property type="match status" value="1"/>
</dbReference>
<keyword evidence="6" id="KW-0472">Membrane</keyword>